<accession>A0AAV6UKL8</accession>
<dbReference type="Proteomes" id="UP000827092">
    <property type="component" value="Unassembled WGS sequence"/>
</dbReference>
<proteinExistence type="predicted"/>
<gene>
    <name evidence="1" type="ORF">JTE90_010219</name>
</gene>
<evidence type="ECO:0000313" key="1">
    <source>
        <dbReference type="EMBL" id="KAG8184181.1"/>
    </source>
</evidence>
<keyword evidence="2" id="KW-1185">Reference proteome</keyword>
<protein>
    <submittedName>
        <fullName evidence="1">Uncharacterized protein</fullName>
    </submittedName>
</protein>
<name>A0AAV6UKL8_9ARAC</name>
<reference evidence="1 2" key="1">
    <citation type="journal article" date="2022" name="Nat. Ecol. Evol.">
        <title>A masculinizing supergene underlies an exaggerated male reproductive morph in a spider.</title>
        <authorList>
            <person name="Hendrickx F."/>
            <person name="De Corte Z."/>
            <person name="Sonet G."/>
            <person name="Van Belleghem S.M."/>
            <person name="Kostlbacher S."/>
            <person name="Vangestel C."/>
        </authorList>
    </citation>
    <scope>NUCLEOTIDE SEQUENCE [LARGE SCALE GENOMIC DNA]</scope>
    <source>
        <strain evidence="1">W744_W776</strain>
    </source>
</reference>
<sequence length="87" mass="9871">MDSCARPLVAKCASSLLTAVQAGVTRKGRHRGALRRRGSTPIHPCYPQRTYKVKNNYYFNQSLISDKMNETSCLKSKRDKSFPTSYK</sequence>
<comment type="caution">
    <text evidence="1">The sequence shown here is derived from an EMBL/GenBank/DDBJ whole genome shotgun (WGS) entry which is preliminary data.</text>
</comment>
<dbReference type="EMBL" id="JAFNEN010000385">
    <property type="protein sequence ID" value="KAG8184181.1"/>
    <property type="molecule type" value="Genomic_DNA"/>
</dbReference>
<evidence type="ECO:0000313" key="2">
    <source>
        <dbReference type="Proteomes" id="UP000827092"/>
    </source>
</evidence>
<organism evidence="1 2">
    <name type="scientific">Oedothorax gibbosus</name>
    <dbReference type="NCBI Taxonomy" id="931172"/>
    <lineage>
        <taxon>Eukaryota</taxon>
        <taxon>Metazoa</taxon>
        <taxon>Ecdysozoa</taxon>
        <taxon>Arthropoda</taxon>
        <taxon>Chelicerata</taxon>
        <taxon>Arachnida</taxon>
        <taxon>Araneae</taxon>
        <taxon>Araneomorphae</taxon>
        <taxon>Entelegynae</taxon>
        <taxon>Araneoidea</taxon>
        <taxon>Linyphiidae</taxon>
        <taxon>Erigoninae</taxon>
        <taxon>Oedothorax</taxon>
    </lineage>
</organism>
<dbReference type="AlphaFoldDB" id="A0AAV6UKL8"/>